<dbReference type="PANTHER" id="PTHR24416">
    <property type="entry name" value="TYROSINE-PROTEIN KINASE RECEPTOR"/>
    <property type="match status" value="1"/>
</dbReference>
<gene>
    <name evidence="7" type="primary">TIE1</name>
    <name evidence="7" type="ORF">BLAG_LOCUS12601</name>
</gene>
<dbReference type="GO" id="GO:0004714">
    <property type="term" value="F:transmembrane receptor protein tyrosine kinase activity"/>
    <property type="evidence" value="ECO:0007669"/>
    <property type="project" value="TreeGrafter"/>
</dbReference>
<dbReference type="Proteomes" id="UP000838412">
    <property type="component" value="Chromosome 2"/>
</dbReference>
<evidence type="ECO:0000259" key="6">
    <source>
        <dbReference type="PROSITE" id="PS50011"/>
    </source>
</evidence>
<keyword evidence="3" id="KW-0418">Kinase</keyword>
<dbReference type="GO" id="GO:0005886">
    <property type="term" value="C:plasma membrane"/>
    <property type="evidence" value="ECO:0007669"/>
    <property type="project" value="TreeGrafter"/>
</dbReference>
<dbReference type="PROSITE" id="PS50011">
    <property type="entry name" value="PROTEIN_KINASE_DOM"/>
    <property type="match status" value="1"/>
</dbReference>
<dbReference type="GO" id="GO:0043235">
    <property type="term" value="C:receptor complex"/>
    <property type="evidence" value="ECO:0007669"/>
    <property type="project" value="TreeGrafter"/>
</dbReference>
<dbReference type="CDD" id="cd00192">
    <property type="entry name" value="PTKc"/>
    <property type="match status" value="1"/>
</dbReference>
<dbReference type="PRINTS" id="PR00109">
    <property type="entry name" value="TYRKINASE"/>
</dbReference>
<dbReference type="InterPro" id="IPR050122">
    <property type="entry name" value="RTK"/>
</dbReference>
<proteinExistence type="predicted"/>
<dbReference type="EMBL" id="OV696687">
    <property type="protein sequence ID" value="CAH1252538.1"/>
    <property type="molecule type" value="Genomic_DNA"/>
</dbReference>
<name>A0A8J9ZDQ2_BRALA</name>
<keyword evidence="8" id="KW-1185">Reference proteome</keyword>
<feature type="domain" description="Protein kinase" evidence="6">
    <location>
        <begin position="1"/>
        <end position="207"/>
    </location>
</feature>
<dbReference type="SMART" id="SM00219">
    <property type="entry name" value="TyrKc"/>
    <property type="match status" value="1"/>
</dbReference>
<evidence type="ECO:0000256" key="5">
    <source>
        <dbReference type="ARBA" id="ARBA00023137"/>
    </source>
</evidence>
<dbReference type="Pfam" id="PF07714">
    <property type="entry name" value="PK_Tyr_Ser-Thr"/>
    <property type="match status" value="1"/>
</dbReference>
<dbReference type="InterPro" id="IPR000719">
    <property type="entry name" value="Prot_kinase_dom"/>
</dbReference>
<organism evidence="7 8">
    <name type="scientific">Branchiostoma lanceolatum</name>
    <name type="common">Common lancelet</name>
    <name type="synonym">Amphioxus lanceolatum</name>
    <dbReference type="NCBI Taxonomy" id="7740"/>
    <lineage>
        <taxon>Eukaryota</taxon>
        <taxon>Metazoa</taxon>
        <taxon>Chordata</taxon>
        <taxon>Cephalochordata</taxon>
        <taxon>Leptocardii</taxon>
        <taxon>Amphioxiformes</taxon>
        <taxon>Branchiostomatidae</taxon>
        <taxon>Branchiostoma</taxon>
    </lineage>
</organism>
<keyword evidence="4" id="KW-0067">ATP-binding</keyword>
<evidence type="ECO:0000313" key="7">
    <source>
        <dbReference type="EMBL" id="CAH1252538.1"/>
    </source>
</evidence>
<evidence type="ECO:0000256" key="3">
    <source>
        <dbReference type="ARBA" id="ARBA00022777"/>
    </source>
</evidence>
<dbReference type="PROSITE" id="PS00109">
    <property type="entry name" value="PROTEIN_KINASE_TYR"/>
    <property type="match status" value="1"/>
</dbReference>
<keyword evidence="1" id="KW-0808">Transferase</keyword>
<dbReference type="InterPro" id="IPR008266">
    <property type="entry name" value="Tyr_kinase_AS"/>
</dbReference>
<evidence type="ECO:0000313" key="8">
    <source>
        <dbReference type="Proteomes" id="UP000838412"/>
    </source>
</evidence>
<dbReference type="GO" id="GO:0007169">
    <property type="term" value="P:cell surface receptor protein tyrosine kinase signaling pathway"/>
    <property type="evidence" value="ECO:0007669"/>
    <property type="project" value="TreeGrafter"/>
</dbReference>
<dbReference type="InterPro" id="IPR011009">
    <property type="entry name" value="Kinase-like_dom_sf"/>
</dbReference>
<evidence type="ECO:0000256" key="1">
    <source>
        <dbReference type="ARBA" id="ARBA00022679"/>
    </source>
</evidence>
<dbReference type="OrthoDB" id="4062651at2759"/>
<evidence type="ECO:0000256" key="2">
    <source>
        <dbReference type="ARBA" id="ARBA00022741"/>
    </source>
</evidence>
<dbReference type="InterPro" id="IPR001245">
    <property type="entry name" value="Ser-Thr/Tyr_kinase_cat_dom"/>
</dbReference>
<dbReference type="FunFam" id="1.10.510.10:FF:000554">
    <property type="entry name" value="Predicted protein"/>
    <property type="match status" value="1"/>
</dbReference>
<evidence type="ECO:0000256" key="4">
    <source>
        <dbReference type="ARBA" id="ARBA00022840"/>
    </source>
</evidence>
<dbReference type="Gene3D" id="1.10.510.10">
    <property type="entry name" value="Transferase(Phosphotransferase) domain 1"/>
    <property type="match status" value="1"/>
</dbReference>
<keyword evidence="5" id="KW-0829">Tyrosine-protein kinase</keyword>
<accession>A0A8J9ZDQ2</accession>
<dbReference type="GO" id="GO:0005524">
    <property type="term" value="F:ATP binding"/>
    <property type="evidence" value="ECO:0007669"/>
    <property type="project" value="UniProtKB-KW"/>
</dbReference>
<sequence length="231" mass="26101">MALELAANGDLLKYLRKSRVFVTERAYANMRPEVHTASNLSPVMLLRIACDVASGMEHLAARGVIHRDLAARNVLLTDNLIAKVADFGLSRGEGIYVQKSGKAVPFRSTAIEALSTKTYTTESDVWSFGILLWEIVTLGGTPYSGMKWRLLMRRLHEGYRLPKPRNCEDALYHMMKSCWELLPTDRPTFSDLVQELTGMMADMTTYINIDDDYEYEVLDSGDEDDDDDFAM</sequence>
<dbReference type="PANTHER" id="PTHR24416:SF613">
    <property type="entry name" value="RECEPTOR PROTEIN-TYROSINE KINASE"/>
    <property type="match status" value="1"/>
</dbReference>
<dbReference type="InterPro" id="IPR020635">
    <property type="entry name" value="Tyr_kinase_cat_dom"/>
</dbReference>
<reference evidence="7" key="1">
    <citation type="submission" date="2022-01" db="EMBL/GenBank/DDBJ databases">
        <authorList>
            <person name="Braso-Vives M."/>
        </authorList>
    </citation>
    <scope>NUCLEOTIDE SEQUENCE</scope>
</reference>
<dbReference type="AlphaFoldDB" id="A0A8J9ZDQ2"/>
<protein>
    <submittedName>
        <fullName evidence="7">TIE1 protein</fullName>
    </submittedName>
</protein>
<dbReference type="SUPFAM" id="SSF56112">
    <property type="entry name" value="Protein kinase-like (PK-like)"/>
    <property type="match status" value="1"/>
</dbReference>
<keyword evidence="2" id="KW-0547">Nucleotide-binding</keyword>